<comment type="caution">
    <text evidence="1">The sequence shown here is derived from an EMBL/GenBank/DDBJ whole genome shotgun (WGS) entry which is preliminary data.</text>
</comment>
<proteinExistence type="predicted"/>
<protein>
    <submittedName>
        <fullName evidence="1">Uncharacterized protein</fullName>
    </submittedName>
</protein>
<keyword evidence="2" id="KW-1185">Reference proteome</keyword>
<sequence length="124" mass="14093">MIKIHGRHNPDYPAEKRILIERGGEAPRIHPITMSSFLTAVTRKPDFMKVGDRNSMTPEGPQMCDREKVEDQDVQEISAIAALIFFAKLGAEQFASTMYCPDKVETHETVLNAPKEVQRRNIVR</sequence>
<name>A0A4Q2D538_9AGAR</name>
<reference evidence="1 2" key="1">
    <citation type="submission" date="2019-01" db="EMBL/GenBank/DDBJ databases">
        <title>Draft genome sequence of Psathyrella aberdarensis IHI B618.</title>
        <authorList>
            <person name="Buettner E."/>
            <person name="Kellner H."/>
        </authorList>
    </citation>
    <scope>NUCLEOTIDE SEQUENCE [LARGE SCALE GENOMIC DNA]</scope>
    <source>
        <strain evidence="1 2">IHI B618</strain>
    </source>
</reference>
<accession>A0A4Q2D538</accession>
<gene>
    <name evidence="1" type="ORF">EST38_g11970</name>
</gene>
<dbReference type="Proteomes" id="UP000290288">
    <property type="component" value="Unassembled WGS sequence"/>
</dbReference>
<evidence type="ECO:0000313" key="1">
    <source>
        <dbReference type="EMBL" id="RXW13882.1"/>
    </source>
</evidence>
<dbReference type="AlphaFoldDB" id="A0A4Q2D538"/>
<evidence type="ECO:0000313" key="2">
    <source>
        <dbReference type="Proteomes" id="UP000290288"/>
    </source>
</evidence>
<organism evidence="1 2">
    <name type="scientific">Candolleomyces aberdarensis</name>
    <dbReference type="NCBI Taxonomy" id="2316362"/>
    <lineage>
        <taxon>Eukaryota</taxon>
        <taxon>Fungi</taxon>
        <taxon>Dikarya</taxon>
        <taxon>Basidiomycota</taxon>
        <taxon>Agaricomycotina</taxon>
        <taxon>Agaricomycetes</taxon>
        <taxon>Agaricomycetidae</taxon>
        <taxon>Agaricales</taxon>
        <taxon>Agaricineae</taxon>
        <taxon>Psathyrellaceae</taxon>
        <taxon>Candolleomyces</taxon>
    </lineage>
</organism>
<dbReference type="EMBL" id="SDEE01000809">
    <property type="protein sequence ID" value="RXW13882.1"/>
    <property type="molecule type" value="Genomic_DNA"/>
</dbReference>